<evidence type="ECO:0000259" key="7">
    <source>
        <dbReference type="Pfam" id="PF12341"/>
    </source>
</evidence>
<dbReference type="GO" id="GO:0000278">
    <property type="term" value="P:mitotic cell cycle"/>
    <property type="evidence" value="ECO:0007669"/>
    <property type="project" value="TreeGrafter"/>
</dbReference>
<dbReference type="InterPro" id="IPR001680">
    <property type="entry name" value="WD40_rpt"/>
</dbReference>
<evidence type="ECO:0000259" key="8">
    <source>
        <dbReference type="Pfam" id="PF20946"/>
    </source>
</evidence>
<feature type="domain" description="WDHD1 first WD40" evidence="9">
    <location>
        <begin position="10"/>
        <end position="298"/>
    </location>
</feature>
<proteinExistence type="predicted"/>
<dbReference type="GO" id="GO:0006261">
    <property type="term" value="P:DNA-templated DNA replication"/>
    <property type="evidence" value="ECO:0007669"/>
    <property type="project" value="TreeGrafter"/>
</dbReference>
<evidence type="ECO:0000256" key="3">
    <source>
        <dbReference type="ARBA" id="ARBA00022737"/>
    </source>
</evidence>
<dbReference type="GeneID" id="54418245"/>
<keyword evidence="4" id="KW-0539">Nucleus</keyword>
<feature type="repeat" description="WD" evidence="5">
    <location>
        <begin position="228"/>
        <end position="260"/>
    </location>
</feature>
<protein>
    <submittedName>
        <fullName evidence="10 12">Chromosome segregation protein</fullName>
    </submittedName>
</protein>
<dbReference type="PANTHER" id="PTHR19932:SF10">
    <property type="entry name" value="WD REPEAT AND HMG-BOX DNA-BINDING PROTEIN 1"/>
    <property type="match status" value="1"/>
</dbReference>
<dbReference type="Gene3D" id="2.130.10.10">
    <property type="entry name" value="YVTN repeat-like/Quinoprotein amine dehydrogenase"/>
    <property type="match status" value="2"/>
</dbReference>
<keyword evidence="3" id="KW-0677">Repeat</keyword>
<organism evidence="10">
    <name type="scientific">Eremomyces bilateralis CBS 781.70</name>
    <dbReference type="NCBI Taxonomy" id="1392243"/>
    <lineage>
        <taxon>Eukaryota</taxon>
        <taxon>Fungi</taxon>
        <taxon>Dikarya</taxon>
        <taxon>Ascomycota</taxon>
        <taxon>Pezizomycotina</taxon>
        <taxon>Dothideomycetes</taxon>
        <taxon>Dothideomycetes incertae sedis</taxon>
        <taxon>Eremomycetales</taxon>
        <taxon>Eremomycetaceae</taxon>
        <taxon>Eremomyces</taxon>
    </lineage>
</organism>
<feature type="region of interest" description="Disordered" evidence="6">
    <location>
        <begin position="390"/>
        <end position="409"/>
    </location>
</feature>
<dbReference type="GO" id="GO:0006281">
    <property type="term" value="P:DNA repair"/>
    <property type="evidence" value="ECO:0007669"/>
    <property type="project" value="TreeGrafter"/>
</dbReference>
<dbReference type="SMART" id="SM00320">
    <property type="entry name" value="WD40"/>
    <property type="match status" value="6"/>
</dbReference>
<reference evidence="12" key="2">
    <citation type="submission" date="2020-04" db="EMBL/GenBank/DDBJ databases">
        <authorList>
            <consortium name="NCBI Genome Project"/>
        </authorList>
    </citation>
    <scope>NUCLEOTIDE SEQUENCE</scope>
    <source>
        <strain evidence="12">CBS 781.70</strain>
    </source>
</reference>
<dbReference type="InterPro" id="IPR048591">
    <property type="entry name" value="WDHD1/CFT4_hel"/>
</dbReference>
<feature type="region of interest" description="Disordered" evidence="6">
    <location>
        <begin position="1"/>
        <end position="21"/>
    </location>
</feature>
<evidence type="ECO:0000256" key="1">
    <source>
        <dbReference type="ARBA" id="ARBA00004123"/>
    </source>
</evidence>
<dbReference type="GO" id="GO:0043596">
    <property type="term" value="C:nuclear replication fork"/>
    <property type="evidence" value="ECO:0007669"/>
    <property type="project" value="TreeGrafter"/>
</dbReference>
<dbReference type="InterPro" id="IPR022100">
    <property type="entry name" value="WDHD1/CFT4_beta-prop_2nd"/>
</dbReference>
<dbReference type="RefSeq" id="XP_033531736.1">
    <property type="nucleotide sequence ID" value="XM_033677675.1"/>
</dbReference>
<dbReference type="Proteomes" id="UP000504638">
    <property type="component" value="Unplaced"/>
</dbReference>
<dbReference type="Pfam" id="PF20946">
    <property type="entry name" value="Ctf4_C"/>
    <property type="match status" value="1"/>
</dbReference>
<accession>A0A6G1FW22</accession>
<reference evidence="10 12" key="1">
    <citation type="submission" date="2020-01" db="EMBL/GenBank/DDBJ databases">
        <authorList>
            <consortium name="DOE Joint Genome Institute"/>
            <person name="Haridas S."/>
            <person name="Albert R."/>
            <person name="Binder M."/>
            <person name="Bloem J."/>
            <person name="Labutti K."/>
            <person name="Salamov A."/>
            <person name="Andreopoulos B."/>
            <person name="Baker S.E."/>
            <person name="Barry K."/>
            <person name="Bills G."/>
            <person name="Bluhm B.H."/>
            <person name="Cannon C."/>
            <person name="Castanera R."/>
            <person name="Culley D.E."/>
            <person name="Daum C."/>
            <person name="Ezra D."/>
            <person name="Gonzalez J.B."/>
            <person name="Henrissat B."/>
            <person name="Kuo A."/>
            <person name="Liang C."/>
            <person name="Lipzen A."/>
            <person name="Lutzoni F."/>
            <person name="Magnuson J."/>
            <person name="Mondo S."/>
            <person name="Nolan M."/>
            <person name="Ohm R."/>
            <person name="Pangilinan J."/>
            <person name="Park H.-J."/>
            <person name="Ramirez L."/>
            <person name="Alfaro M."/>
            <person name="Sun H."/>
            <person name="Tritt A."/>
            <person name="Yoshinaga Y."/>
            <person name="Zwiers L.-H."/>
            <person name="Turgeon B.G."/>
            <person name="Goodwin S.B."/>
            <person name="Spatafora J.W."/>
            <person name="Crous P.W."/>
            <person name="Grigoriev I.V."/>
        </authorList>
    </citation>
    <scope>NUCLEOTIDE SEQUENCE</scope>
    <source>
        <strain evidence="10 12">CBS 781.70</strain>
    </source>
</reference>
<dbReference type="InterPro" id="IPR036322">
    <property type="entry name" value="WD40_repeat_dom_sf"/>
</dbReference>
<feature type="region of interest" description="Disordered" evidence="6">
    <location>
        <begin position="328"/>
        <end position="357"/>
    </location>
</feature>
<keyword evidence="2 5" id="KW-0853">WD repeat</keyword>
<dbReference type="PANTHER" id="PTHR19932">
    <property type="entry name" value="WD REPEAT AND HMG-BOX DNA BINDING PROTEIN"/>
    <property type="match status" value="1"/>
</dbReference>
<name>A0A6G1FW22_9PEZI</name>
<dbReference type="InterPro" id="IPR057646">
    <property type="entry name" value="WD40_WDHD1_1st"/>
</dbReference>
<dbReference type="Pfam" id="PF24817">
    <property type="entry name" value="WD40_WDHD1_1st"/>
    <property type="match status" value="1"/>
</dbReference>
<evidence type="ECO:0000259" key="9">
    <source>
        <dbReference type="Pfam" id="PF24817"/>
    </source>
</evidence>
<dbReference type="GO" id="GO:0003682">
    <property type="term" value="F:chromatin binding"/>
    <property type="evidence" value="ECO:0007669"/>
    <property type="project" value="TreeGrafter"/>
</dbReference>
<dbReference type="PROSITE" id="PS50082">
    <property type="entry name" value="WD_REPEATS_2"/>
    <property type="match status" value="1"/>
</dbReference>
<keyword evidence="11" id="KW-1185">Reference proteome</keyword>
<evidence type="ECO:0000256" key="4">
    <source>
        <dbReference type="ARBA" id="ARBA00023242"/>
    </source>
</evidence>
<evidence type="ECO:0000256" key="5">
    <source>
        <dbReference type="PROSITE-ProRule" id="PRU00221"/>
    </source>
</evidence>
<dbReference type="InterPro" id="IPR015943">
    <property type="entry name" value="WD40/YVTN_repeat-like_dom_sf"/>
</dbReference>
<dbReference type="Pfam" id="PF12341">
    <property type="entry name" value="Mcl1_mid"/>
    <property type="match status" value="1"/>
</dbReference>
<dbReference type="SUPFAM" id="SSF50978">
    <property type="entry name" value="WD40 repeat-like"/>
    <property type="match status" value="1"/>
</dbReference>
<gene>
    <name evidence="10 12" type="ORF">P152DRAFT_440750</name>
</gene>
<comment type="subcellular location">
    <subcellularLocation>
        <location evidence="1">Nucleus</location>
    </subcellularLocation>
</comment>
<evidence type="ECO:0000256" key="6">
    <source>
        <dbReference type="SAM" id="MobiDB-lite"/>
    </source>
</evidence>
<reference evidence="12" key="3">
    <citation type="submission" date="2025-04" db="UniProtKB">
        <authorList>
            <consortium name="RefSeq"/>
        </authorList>
    </citation>
    <scope>IDENTIFICATION</scope>
    <source>
        <strain evidence="12">CBS 781.70</strain>
    </source>
</reference>
<dbReference type="AlphaFoldDB" id="A0A6G1FW22"/>
<feature type="domain" description="WDHD1/CFT4 second beta-propeller" evidence="7">
    <location>
        <begin position="428"/>
        <end position="717"/>
    </location>
</feature>
<dbReference type="PROSITE" id="PS50294">
    <property type="entry name" value="WD_REPEATS_REGION"/>
    <property type="match status" value="1"/>
</dbReference>
<sequence length="853" mass="94035">MANPGRLRGRPAHTPGPTYLSYTPNGRHLVTVGLNNAIRIFQSGSDSEPTNIDNCQESNFAVAAANGFFITGSEDGTVSKYSMQSNTLEEVLVRCTLPVRDVALSPDHQWVAVASDELVVKVVNTEDMTRVLYLREQSKGSKHVSFDPSGTCLAVSCSDGIIYIYSMSSEEPQLVKKVDGVVKSFETDSESSAAVLWHPDGRAFAAPTGTRDIQVVSQEDWANQKVFSNGHTGNITALAWSPNGAFLATSGADRKLILWDALKQTVAHVYDDIPATILALKWHPGENILSYTTNEGELFIRPNFVPSELSFALREGIKPAPLLHDTLGGAKQNGINGTKPNAGPPRRRDGTPDTLDEIMGSDLGSDLGSDVGSLNGFIDDDDGAGYTEGLNGHGKRTNSHLDPVDTNRPKKRYGGYGGYGGFEIQHHEAFQPGSTSWRGNRRYLCLNLIGFIWTVDQGTHNTVTVEFYDREFHRDFHFTDPFLYDKACLTEHGALFACPPSATQPSTIHYRPHETWTARTDWRTPLPAGEHVTSIALSDAYVVATTSDHYVRIYSLFGVPLRVYKQKSSPAVTCAAWRNYVMTIGNGPPRADGFCSLLYSIENVKRDEVCQMEDIVAVDEHAKLQSVFFSDSGDPCIYTSNGLLLTLLHWRLPNQARWTPLLDTTHLPRLASGLKDETYWPVAVAHEKFHCIILKGGERSPYFPRPLLSEFEFSVPLSTRPKAKTAGGADGEEEPDVDEAAHLEQQFVKNSILLSLLDDMLSATRATSSQRAELGRRENEVDKAVLQLVAVECRTGEERGMKALELAGLLRDRSGRMMEAAEKIAGRYGRDGLGERIRGLTERRLVGWEEEEG</sequence>
<dbReference type="OrthoDB" id="427368at2759"/>
<feature type="domain" description="WDHD1/CFT4 helical bundle" evidence="8">
    <location>
        <begin position="742"/>
        <end position="845"/>
    </location>
</feature>
<evidence type="ECO:0000313" key="10">
    <source>
        <dbReference type="EMBL" id="KAF1810105.1"/>
    </source>
</evidence>
<dbReference type="EMBL" id="ML975168">
    <property type="protein sequence ID" value="KAF1810105.1"/>
    <property type="molecule type" value="Genomic_DNA"/>
</dbReference>
<evidence type="ECO:0000256" key="2">
    <source>
        <dbReference type="ARBA" id="ARBA00022574"/>
    </source>
</evidence>
<evidence type="ECO:0000313" key="12">
    <source>
        <dbReference type="RefSeq" id="XP_033531736.1"/>
    </source>
</evidence>
<evidence type="ECO:0000313" key="11">
    <source>
        <dbReference type="Proteomes" id="UP000504638"/>
    </source>
</evidence>